<feature type="transmembrane region" description="Helical" evidence="2">
    <location>
        <begin position="181"/>
        <end position="202"/>
    </location>
</feature>
<reference evidence="4 5" key="1">
    <citation type="submission" date="2015-08" db="EMBL/GenBank/DDBJ databases">
        <title>Next Generation Sequencing and Analysis of the Genome of Puccinia sorghi L Schw, the Causal Agent of Maize Common Rust.</title>
        <authorList>
            <person name="Rochi L."/>
            <person name="Burguener G."/>
            <person name="Darino M."/>
            <person name="Turjanski A."/>
            <person name="Kreff E."/>
            <person name="Dieguez M.J."/>
            <person name="Sacco F."/>
        </authorList>
    </citation>
    <scope>NUCLEOTIDE SEQUENCE [LARGE SCALE GENOMIC DNA]</scope>
    <source>
        <strain evidence="4 5">RO10H11247</strain>
    </source>
</reference>
<keyword evidence="2" id="KW-1133">Transmembrane helix</keyword>
<dbReference type="PANTHER" id="PTHR33339:SF1">
    <property type="entry name" value="LYSM DOMAIN-CONTAINING PROTEIN"/>
    <property type="match status" value="1"/>
</dbReference>
<evidence type="ECO:0000313" key="4">
    <source>
        <dbReference type="EMBL" id="KNZ47128.1"/>
    </source>
</evidence>
<keyword evidence="2" id="KW-0812">Transmembrane</keyword>
<protein>
    <recommendedName>
        <fullName evidence="3">DUF7872 domain-containing protein</fullName>
    </recommendedName>
</protein>
<feature type="domain" description="DUF7872" evidence="3">
    <location>
        <begin position="451"/>
        <end position="577"/>
    </location>
</feature>
<dbReference type="Pfam" id="PF25278">
    <property type="entry name" value="DUF7872"/>
    <property type="match status" value="2"/>
</dbReference>
<dbReference type="EMBL" id="LAVV01012006">
    <property type="protein sequence ID" value="KNZ47128.1"/>
    <property type="molecule type" value="Genomic_DNA"/>
</dbReference>
<comment type="caution">
    <text evidence="4">The sequence shown here is derived from an EMBL/GenBank/DDBJ whole genome shotgun (WGS) entry which is preliminary data.</text>
</comment>
<evidence type="ECO:0000313" key="5">
    <source>
        <dbReference type="Proteomes" id="UP000037035"/>
    </source>
</evidence>
<evidence type="ECO:0000256" key="1">
    <source>
        <dbReference type="SAM" id="MobiDB-lite"/>
    </source>
</evidence>
<accession>A0A0L6UEY0</accession>
<feature type="domain" description="DUF7872" evidence="3">
    <location>
        <begin position="325"/>
        <end position="417"/>
    </location>
</feature>
<name>A0A0L6UEY0_9BASI</name>
<organism evidence="4 5">
    <name type="scientific">Puccinia sorghi</name>
    <dbReference type="NCBI Taxonomy" id="27349"/>
    <lineage>
        <taxon>Eukaryota</taxon>
        <taxon>Fungi</taxon>
        <taxon>Dikarya</taxon>
        <taxon>Basidiomycota</taxon>
        <taxon>Pucciniomycotina</taxon>
        <taxon>Pucciniomycetes</taxon>
        <taxon>Pucciniales</taxon>
        <taxon>Pucciniaceae</taxon>
        <taxon>Puccinia</taxon>
    </lineage>
</organism>
<dbReference type="Proteomes" id="UP000037035">
    <property type="component" value="Unassembled WGS sequence"/>
</dbReference>
<proteinExistence type="predicted"/>
<evidence type="ECO:0000256" key="2">
    <source>
        <dbReference type="SAM" id="Phobius"/>
    </source>
</evidence>
<dbReference type="InterPro" id="IPR057194">
    <property type="entry name" value="DUF7872"/>
</dbReference>
<gene>
    <name evidence="4" type="ORF">VP01_665g1</name>
</gene>
<keyword evidence="2" id="KW-0472">Membrane</keyword>
<feature type="region of interest" description="Disordered" evidence="1">
    <location>
        <begin position="259"/>
        <end position="278"/>
    </location>
</feature>
<dbReference type="AlphaFoldDB" id="A0A0L6UEY0"/>
<dbReference type="PANTHER" id="PTHR33339">
    <property type="entry name" value="LYSM DOMAIN-CONTAINING PROTEIN"/>
    <property type="match status" value="1"/>
</dbReference>
<dbReference type="OrthoDB" id="2497877at2759"/>
<sequence>MKFPDLIIGLPVLVATTTRLQVFAKSTTAPQQPTSFESDPCGVNTPNFSLNPQLWQAAQMDQYIAQHPLTQNSTISKLPRLGTAFVLGADLDICLCFWQQFAAALGMTNFYCGIGLECGAGQICYPAIGKDYLILYAVQQWNNFMNQLYRIVASVTMMLSDTSAVIVTDFIPLGIKTDSSIFGWAVATLVFSVIGTTLRILIRRIFSGPAVALFLPARILPEAAQTAKSVEAAQKVASGAKTIKEADVASSIADSAALRRMASQATPPPGVPHANIPPELKTSMQKVLTGADSSGLAAKKRLKRDLVATRSLRNQKPHRLQKRGPPNVLAYARWSFLDIHLGRLRTRIQNFISVTAKTALETPIYSDAGIAPIIMQGAFLAPNPSWDSMAEDTRKLGTIVLLSELFVSLGFVATIGQVGLVTSIALIHATLRVQLVPGAEIMFFLTATSKECKMRSIVMTDGDNFDHRIRNANLLSQKYKYSVYDLVTRATDCQAKYGVYGSNTTCSSLETIRAAALSDQSCPKLIYRTPIKEDSPCAFQLPVCDMTTPGMRKRLDEKDVRKKYKAKACREEYKLPI</sequence>
<evidence type="ECO:0000259" key="3">
    <source>
        <dbReference type="Pfam" id="PF25278"/>
    </source>
</evidence>
<keyword evidence="5" id="KW-1185">Reference proteome</keyword>
<feature type="transmembrane region" description="Helical" evidence="2">
    <location>
        <begin position="396"/>
        <end position="418"/>
    </location>
</feature>
<dbReference type="VEuPathDB" id="FungiDB:VP01_665g1"/>